<dbReference type="SUPFAM" id="SSF51735">
    <property type="entry name" value="NAD(P)-binding Rossmann-fold domains"/>
    <property type="match status" value="1"/>
</dbReference>
<dbReference type="InterPro" id="IPR002347">
    <property type="entry name" value="SDR_fam"/>
</dbReference>
<name>A0A941IWP3_9ACTN</name>
<proteinExistence type="inferred from homology"/>
<dbReference type="PANTHER" id="PTHR42901">
    <property type="entry name" value="ALCOHOL DEHYDROGENASE"/>
    <property type="match status" value="1"/>
</dbReference>
<comment type="similarity">
    <text evidence="1">Belongs to the short-chain dehydrogenases/reductases (SDR) family.</text>
</comment>
<gene>
    <name evidence="3" type="ORF">KDL01_41470</name>
</gene>
<organism evidence="3 4">
    <name type="scientific">Actinospica durhamensis</name>
    <dbReference type="NCBI Taxonomy" id="1508375"/>
    <lineage>
        <taxon>Bacteria</taxon>
        <taxon>Bacillati</taxon>
        <taxon>Actinomycetota</taxon>
        <taxon>Actinomycetes</taxon>
        <taxon>Catenulisporales</taxon>
        <taxon>Actinospicaceae</taxon>
        <taxon>Actinospica</taxon>
    </lineage>
</organism>
<dbReference type="InterPro" id="IPR036291">
    <property type="entry name" value="NAD(P)-bd_dom_sf"/>
</dbReference>
<protein>
    <submittedName>
        <fullName evidence="3">SDR family NAD(P)-dependent oxidoreductase</fullName>
    </submittedName>
</protein>
<comment type="caution">
    <text evidence="3">The sequence shown here is derived from an EMBL/GenBank/DDBJ whole genome shotgun (WGS) entry which is preliminary data.</text>
</comment>
<dbReference type="EMBL" id="JAGSOG010000627">
    <property type="protein sequence ID" value="MBR7839786.1"/>
    <property type="molecule type" value="Genomic_DNA"/>
</dbReference>
<evidence type="ECO:0000313" key="4">
    <source>
        <dbReference type="Proteomes" id="UP000675781"/>
    </source>
</evidence>
<evidence type="ECO:0000313" key="3">
    <source>
        <dbReference type="EMBL" id="MBR7839786.1"/>
    </source>
</evidence>
<sequence>MKRVLMTGAGTGFGFEAAMRLAEKGFEVIAGVEIWGQVQTLKRQAAERGVKLTVEKLDVTDAGDRKKALGWDVEILVN</sequence>
<dbReference type="Proteomes" id="UP000675781">
    <property type="component" value="Unassembled WGS sequence"/>
</dbReference>
<feature type="non-terminal residue" evidence="3">
    <location>
        <position position="78"/>
    </location>
</feature>
<dbReference type="PANTHER" id="PTHR42901:SF1">
    <property type="entry name" value="ALCOHOL DEHYDROGENASE"/>
    <property type="match status" value="1"/>
</dbReference>
<dbReference type="GO" id="GO:0016491">
    <property type="term" value="F:oxidoreductase activity"/>
    <property type="evidence" value="ECO:0007669"/>
    <property type="project" value="UniProtKB-KW"/>
</dbReference>
<evidence type="ECO:0000256" key="2">
    <source>
        <dbReference type="ARBA" id="ARBA00023002"/>
    </source>
</evidence>
<dbReference type="Gene3D" id="3.40.50.720">
    <property type="entry name" value="NAD(P)-binding Rossmann-like Domain"/>
    <property type="match status" value="1"/>
</dbReference>
<dbReference type="Pfam" id="PF00106">
    <property type="entry name" value="adh_short"/>
    <property type="match status" value="1"/>
</dbReference>
<dbReference type="AlphaFoldDB" id="A0A941IWP3"/>
<reference evidence="3" key="1">
    <citation type="submission" date="2021-04" db="EMBL/GenBank/DDBJ databases">
        <title>Genome based classification of Actinospica acidithermotolerans sp. nov., an actinobacterium isolated from an Indonesian hot spring.</title>
        <authorList>
            <person name="Kusuma A.B."/>
            <person name="Putra K.E."/>
            <person name="Nafisah S."/>
            <person name="Loh J."/>
            <person name="Nouioui I."/>
            <person name="Goodfellow M."/>
        </authorList>
    </citation>
    <scope>NUCLEOTIDE SEQUENCE</scope>
    <source>
        <strain evidence="3">CSCA 57</strain>
    </source>
</reference>
<evidence type="ECO:0000256" key="1">
    <source>
        <dbReference type="ARBA" id="ARBA00006484"/>
    </source>
</evidence>
<keyword evidence="4" id="KW-1185">Reference proteome</keyword>
<keyword evidence="2" id="KW-0560">Oxidoreductase</keyword>
<accession>A0A941IWP3</accession>